<gene>
    <name evidence="2" type="ORF">THAOC_21824</name>
</gene>
<feature type="compositionally biased region" description="Basic and acidic residues" evidence="1">
    <location>
        <begin position="121"/>
        <end position="138"/>
    </location>
</feature>
<proteinExistence type="predicted"/>
<accession>K0SAU4</accession>
<reference evidence="2 3" key="1">
    <citation type="journal article" date="2012" name="Genome Biol.">
        <title>Genome and low-iron response of an oceanic diatom adapted to chronic iron limitation.</title>
        <authorList>
            <person name="Lommer M."/>
            <person name="Specht M."/>
            <person name="Roy A.S."/>
            <person name="Kraemer L."/>
            <person name="Andreson R."/>
            <person name="Gutowska M.A."/>
            <person name="Wolf J."/>
            <person name="Bergner S.V."/>
            <person name="Schilhabel M.B."/>
            <person name="Klostermeier U.C."/>
            <person name="Beiko R.G."/>
            <person name="Rosenstiel P."/>
            <person name="Hippler M."/>
            <person name="Laroche J."/>
        </authorList>
    </citation>
    <scope>NUCLEOTIDE SEQUENCE [LARGE SCALE GENOMIC DNA]</scope>
    <source>
        <strain evidence="2 3">CCMP1005</strain>
    </source>
</reference>
<feature type="compositionally biased region" description="Basic and acidic residues" evidence="1">
    <location>
        <begin position="189"/>
        <end position="198"/>
    </location>
</feature>
<organism evidence="2 3">
    <name type="scientific">Thalassiosira oceanica</name>
    <name type="common">Marine diatom</name>
    <dbReference type="NCBI Taxonomy" id="159749"/>
    <lineage>
        <taxon>Eukaryota</taxon>
        <taxon>Sar</taxon>
        <taxon>Stramenopiles</taxon>
        <taxon>Ochrophyta</taxon>
        <taxon>Bacillariophyta</taxon>
        <taxon>Coscinodiscophyceae</taxon>
        <taxon>Thalassiosirophycidae</taxon>
        <taxon>Thalassiosirales</taxon>
        <taxon>Thalassiosiraceae</taxon>
        <taxon>Thalassiosira</taxon>
    </lineage>
</organism>
<dbReference type="Proteomes" id="UP000266841">
    <property type="component" value="Unassembled WGS sequence"/>
</dbReference>
<evidence type="ECO:0000313" key="3">
    <source>
        <dbReference type="Proteomes" id="UP000266841"/>
    </source>
</evidence>
<keyword evidence="3" id="KW-1185">Reference proteome</keyword>
<feature type="region of interest" description="Disordered" evidence="1">
    <location>
        <begin position="110"/>
        <end position="198"/>
    </location>
</feature>
<feature type="compositionally biased region" description="Low complexity" evidence="1">
    <location>
        <begin position="110"/>
        <end position="120"/>
    </location>
</feature>
<evidence type="ECO:0000256" key="1">
    <source>
        <dbReference type="SAM" id="MobiDB-lite"/>
    </source>
</evidence>
<dbReference type="AlphaFoldDB" id="K0SAU4"/>
<protein>
    <submittedName>
        <fullName evidence="2">Uncharacterized protein</fullName>
    </submittedName>
</protein>
<name>K0SAU4_THAOC</name>
<evidence type="ECO:0000313" key="2">
    <source>
        <dbReference type="EMBL" id="EJK58076.1"/>
    </source>
</evidence>
<sequence length="198" mass="21870">MLMCQVCHDNRDNEPSSSVDDVLPAEIYVPLSNDDSAIEYDGCYCLPTNDYPARPLSDEDDVTHQDLEALRRMVADMTVAMSAFQDGSPGHHHPETQPAAFGLLESLTSSARTTATSSRPDTPRPDYRGNGHVQRQDRVPPPPAAARPAEPLRRATDSPNHPLNFPGVRKGGSYHRSFSMPPLPFVVRRNPDGSIRRE</sequence>
<dbReference type="EMBL" id="AGNL01026237">
    <property type="protein sequence ID" value="EJK58076.1"/>
    <property type="molecule type" value="Genomic_DNA"/>
</dbReference>
<comment type="caution">
    <text evidence="2">The sequence shown here is derived from an EMBL/GenBank/DDBJ whole genome shotgun (WGS) entry which is preliminary data.</text>
</comment>